<feature type="domain" description="Methyltransferase" evidence="2">
    <location>
        <begin position="55"/>
        <end position="149"/>
    </location>
</feature>
<evidence type="ECO:0000313" key="3">
    <source>
        <dbReference type="EMBL" id="HIU36132.1"/>
    </source>
</evidence>
<reference evidence="3" key="1">
    <citation type="submission" date="2020-10" db="EMBL/GenBank/DDBJ databases">
        <authorList>
            <person name="Gilroy R."/>
        </authorList>
    </citation>
    <scope>NUCLEOTIDE SEQUENCE</scope>
    <source>
        <strain evidence="3">ChiGjej1B1-19959</strain>
    </source>
</reference>
<sequence>MRSLRAWLAETAEVPLEEMSAFFANRLESYEAHMAAWNEAYQKFASFLPDDCNEILDLGCGTGLELQSVFARFPNARVTGIDMSADMLAALSAKYGDKALQTTCGDYFTVEFGKGSFDAVISFQSLHHFTPQKKTALFKKILDTLKPGGVFLNCDYFACCDEEEALLFAECVRRRAAANIPDTDFVHFDTPLTLAHETQLLKNAGFAKAEPLESCDGAVFLLAEKK</sequence>
<proteinExistence type="predicted"/>
<dbReference type="CDD" id="cd02440">
    <property type="entry name" value="AdoMet_MTases"/>
    <property type="match status" value="1"/>
</dbReference>
<evidence type="ECO:0000259" key="2">
    <source>
        <dbReference type="Pfam" id="PF13649"/>
    </source>
</evidence>
<dbReference type="AlphaFoldDB" id="A0A9D1LEW2"/>
<dbReference type="SUPFAM" id="SSF53335">
    <property type="entry name" value="S-adenosyl-L-methionine-dependent methyltransferases"/>
    <property type="match status" value="1"/>
</dbReference>
<dbReference type="InterPro" id="IPR029063">
    <property type="entry name" value="SAM-dependent_MTases_sf"/>
</dbReference>
<keyword evidence="1" id="KW-0808">Transferase</keyword>
<dbReference type="Proteomes" id="UP000824071">
    <property type="component" value="Unassembled WGS sequence"/>
</dbReference>
<name>A0A9D1LEW2_9FIRM</name>
<protein>
    <submittedName>
        <fullName evidence="3">Class I SAM-dependent methyltransferase</fullName>
    </submittedName>
</protein>
<evidence type="ECO:0000256" key="1">
    <source>
        <dbReference type="ARBA" id="ARBA00022679"/>
    </source>
</evidence>
<keyword evidence="3" id="KW-0489">Methyltransferase</keyword>
<evidence type="ECO:0000313" key="4">
    <source>
        <dbReference type="Proteomes" id="UP000824071"/>
    </source>
</evidence>
<accession>A0A9D1LEW2</accession>
<dbReference type="Gene3D" id="3.40.50.150">
    <property type="entry name" value="Vaccinia Virus protein VP39"/>
    <property type="match status" value="1"/>
</dbReference>
<dbReference type="PANTHER" id="PTHR43861">
    <property type="entry name" value="TRANS-ACONITATE 2-METHYLTRANSFERASE-RELATED"/>
    <property type="match status" value="1"/>
</dbReference>
<dbReference type="EMBL" id="DVMW01000036">
    <property type="protein sequence ID" value="HIU36132.1"/>
    <property type="molecule type" value="Genomic_DNA"/>
</dbReference>
<comment type="caution">
    <text evidence="3">The sequence shown here is derived from an EMBL/GenBank/DDBJ whole genome shotgun (WGS) entry which is preliminary data.</text>
</comment>
<dbReference type="GO" id="GO:0008168">
    <property type="term" value="F:methyltransferase activity"/>
    <property type="evidence" value="ECO:0007669"/>
    <property type="project" value="UniProtKB-KW"/>
</dbReference>
<reference evidence="3" key="2">
    <citation type="journal article" date="2021" name="PeerJ">
        <title>Extensive microbial diversity within the chicken gut microbiome revealed by metagenomics and culture.</title>
        <authorList>
            <person name="Gilroy R."/>
            <person name="Ravi A."/>
            <person name="Getino M."/>
            <person name="Pursley I."/>
            <person name="Horton D.L."/>
            <person name="Alikhan N.F."/>
            <person name="Baker D."/>
            <person name="Gharbi K."/>
            <person name="Hall N."/>
            <person name="Watson M."/>
            <person name="Adriaenssens E.M."/>
            <person name="Foster-Nyarko E."/>
            <person name="Jarju S."/>
            <person name="Secka A."/>
            <person name="Antonio M."/>
            <person name="Oren A."/>
            <person name="Chaudhuri R.R."/>
            <person name="La Ragione R."/>
            <person name="Hildebrand F."/>
            <person name="Pallen M.J."/>
        </authorList>
    </citation>
    <scope>NUCLEOTIDE SEQUENCE</scope>
    <source>
        <strain evidence="3">ChiGjej1B1-19959</strain>
    </source>
</reference>
<dbReference type="Pfam" id="PF13649">
    <property type="entry name" value="Methyltransf_25"/>
    <property type="match status" value="1"/>
</dbReference>
<gene>
    <name evidence="3" type="ORF">IAC53_05975</name>
</gene>
<organism evidence="3 4">
    <name type="scientific">Candidatus Fimenecus excrementigallinarum</name>
    <dbReference type="NCBI Taxonomy" id="2840816"/>
    <lineage>
        <taxon>Bacteria</taxon>
        <taxon>Bacillati</taxon>
        <taxon>Bacillota</taxon>
        <taxon>Clostridia</taxon>
        <taxon>Candidatus Fimenecus</taxon>
    </lineage>
</organism>
<dbReference type="GO" id="GO:0032259">
    <property type="term" value="P:methylation"/>
    <property type="evidence" value="ECO:0007669"/>
    <property type="project" value="UniProtKB-KW"/>
</dbReference>
<dbReference type="InterPro" id="IPR041698">
    <property type="entry name" value="Methyltransf_25"/>
</dbReference>